<dbReference type="PANTHER" id="PTHR30572:SF18">
    <property type="entry name" value="ABC-TYPE MACROLIDE FAMILY EXPORT SYSTEM PERMEASE COMPONENT 2"/>
    <property type="match status" value="1"/>
</dbReference>
<keyword evidence="5 6" id="KW-0472">Membrane</keyword>
<dbReference type="AlphaFoldDB" id="A0A098SAV3"/>
<evidence type="ECO:0000256" key="4">
    <source>
        <dbReference type="ARBA" id="ARBA00022989"/>
    </source>
</evidence>
<evidence type="ECO:0000259" key="7">
    <source>
        <dbReference type="Pfam" id="PF02687"/>
    </source>
</evidence>
<feature type="transmembrane region" description="Helical" evidence="6">
    <location>
        <begin position="371"/>
        <end position="390"/>
    </location>
</feature>
<accession>A0A098SAV3</accession>
<evidence type="ECO:0000256" key="3">
    <source>
        <dbReference type="ARBA" id="ARBA00022692"/>
    </source>
</evidence>
<reference evidence="9 10" key="1">
    <citation type="journal article" date="2014" name="Int. J. Syst. Evol. Microbiol.">
        <title>Phaeodactylibacter xiamenensis gen. nov., sp. nov., a member of the family Saprospiraceae isolated from the marine alga Phaeodactylum tricornutum.</title>
        <authorList>
            <person name="Chen Z.Jr."/>
            <person name="Lei X."/>
            <person name="Lai Q."/>
            <person name="Li Y."/>
            <person name="Zhang B."/>
            <person name="Zhang J."/>
            <person name="Zhang H."/>
            <person name="Yang L."/>
            <person name="Zheng W."/>
            <person name="Tian Y."/>
            <person name="Yu Z."/>
            <person name="Xu H.Jr."/>
            <person name="Zheng T."/>
        </authorList>
    </citation>
    <scope>NUCLEOTIDE SEQUENCE [LARGE SCALE GENOMIC DNA]</scope>
    <source>
        <strain evidence="9 10">KD52</strain>
    </source>
</reference>
<feature type="transmembrane region" description="Helical" evidence="6">
    <location>
        <begin position="311"/>
        <end position="335"/>
    </location>
</feature>
<proteinExistence type="predicted"/>
<keyword evidence="4 6" id="KW-1133">Transmembrane helix</keyword>
<dbReference type="RefSeq" id="WP_044217593.1">
    <property type="nucleotide sequence ID" value="NZ_JBKAGJ010000001.1"/>
</dbReference>
<protein>
    <recommendedName>
        <fullName evidence="11">ABC transporter permease</fullName>
    </recommendedName>
</protein>
<dbReference type="GO" id="GO:0005886">
    <property type="term" value="C:plasma membrane"/>
    <property type="evidence" value="ECO:0007669"/>
    <property type="project" value="UniProtKB-SubCell"/>
</dbReference>
<dbReference type="InterPro" id="IPR050250">
    <property type="entry name" value="Macrolide_Exporter_MacB"/>
</dbReference>
<feature type="domain" description="ABC3 transporter permease C-terminal" evidence="7">
    <location>
        <begin position="322"/>
        <end position="436"/>
    </location>
</feature>
<evidence type="ECO:0000256" key="6">
    <source>
        <dbReference type="SAM" id="Phobius"/>
    </source>
</evidence>
<dbReference type="OrthoDB" id="8740261at2"/>
<dbReference type="Pfam" id="PF02687">
    <property type="entry name" value="FtsX"/>
    <property type="match status" value="1"/>
</dbReference>
<evidence type="ECO:0000256" key="1">
    <source>
        <dbReference type="ARBA" id="ARBA00004651"/>
    </source>
</evidence>
<name>A0A098SAV3_9BACT</name>
<keyword evidence="2" id="KW-1003">Cell membrane</keyword>
<sequence length="446" mass="49847">MLSSYFKLAIKVLGRHRFFTFISLFGISFTLMILMVTTSFLETELGSHPPLTEKDRMVLLPRLIMKQMVTDTTWSVDTTMLDGQPAYDSTFTVGKKRQNSYSSSSLSYSFLDRYMRDIPGAEAHSFFCADTQFDIFINGKKLNFKALYSDATYWEIFDFNFLAGRSFQPSEVERQVQVAVLSRKAAVDYFGTTEQVVGRSIEMDGKQLEVIGIVEQPSNSKDYVTSEVYLPLTLMSGSALTETGFHGPFTAVFLAGSPEARSTIVEAIRQKADRIPLPNPEDYNKLELMPATVIGLYAYYMMPVQDDPEGALQMFTLVAVGLMLLFILLPTLNLINLNISRAMERSAEIGVRKAFGAHSGSILAQLVFENVVLTFLGGILGWLFALALIYLVNDSQVLGDTQLQFNTAVFLYSLLICLVFGILSGLLPAYRMSKLHIVNAIKFNNL</sequence>
<dbReference type="GO" id="GO:0022857">
    <property type="term" value="F:transmembrane transporter activity"/>
    <property type="evidence" value="ECO:0007669"/>
    <property type="project" value="TreeGrafter"/>
</dbReference>
<feature type="transmembrane region" description="Helical" evidence="6">
    <location>
        <begin position="21"/>
        <end position="41"/>
    </location>
</feature>
<dbReference type="STRING" id="1524460.IX84_06360"/>
<comment type="subcellular location">
    <subcellularLocation>
        <location evidence="1">Cell membrane</location>
        <topology evidence="1">Multi-pass membrane protein</topology>
    </subcellularLocation>
</comment>
<comment type="caution">
    <text evidence="9">The sequence shown here is derived from an EMBL/GenBank/DDBJ whole genome shotgun (WGS) entry which is preliminary data.</text>
</comment>
<evidence type="ECO:0000259" key="8">
    <source>
        <dbReference type="Pfam" id="PF12704"/>
    </source>
</evidence>
<evidence type="ECO:0000256" key="5">
    <source>
        <dbReference type="ARBA" id="ARBA00023136"/>
    </source>
</evidence>
<dbReference type="EMBL" id="JPOS01000016">
    <property type="protein sequence ID" value="KGE88763.1"/>
    <property type="molecule type" value="Genomic_DNA"/>
</dbReference>
<dbReference type="InterPro" id="IPR003838">
    <property type="entry name" value="ABC3_permease_C"/>
</dbReference>
<organism evidence="9 10">
    <name type="scientific">Phaeodactylibacter xiamenensis</name>
    <dbReference type="NCBI Taxonomy" id="1524460"/>
    <lineage>
        <taxon>Bacteria</taxon>
        <taxon>Pseudomonadati</taxon>
        <taxon>Bacteroidota</taxon>
        <taxon>Saprospiria</taxon>
        <taxon>Saprospirales</taxon>
        <taxon>Haliscomenobacteraceae</taxon>
        <taxon>Phaeodactylibacter</taxon>
    </lineage>
</organism>
<evidence type="ECO:0000313" key="9">
    <source>
        <dbReference type="EMBL" id="KGE88763.1"/>
    </source>
</evidence>
<dbReference type="InterPro" id="IPR025857">
    <property type="entry name" value="MacB_PCD"/>
</dbReference>
<keyword evidence="3 6" id="KW-0812">Transmembrane</keyword>
<feature type="domain" description="MacB-like periplasmic core" evidence="8">
    <location>
        <begin position="21"/>
        <end position="270"/>
    </location>
</feature>
<dbReference type="Proteomes" id="UP000029736">
    <property type="component" value="Unassembled WGS sequence"/>
</dbReference>
<evidence type="ECO:0000256" key="2">
    <source>
        <dbReference type="ARBA" id="ARBA00022475"/>
    </source>
</evidence>
<keyword evidence="10" id="KW-1185">Reference proteome</keyword>
<dbReference type="Pfam" id="PF12704">
    <property type="entry name" value="MacB_PCD"/>
    <property type="match status" value="1"/>
</dbReference>
<dbReference type="PANTHER" id="PTHR30572">
    <property type="entry name" value="MEMBRANE COMPONENT OF TRANSPORTER-RELATED"/>
    <property type="match status" value="1"/>
</dbReference>
<evidence type="ECO:0000313" key="10">
    <source>
        <dbReference type="Proteomes" id="UP000029736"/>
    </source>
</evidence>
<feature type="transmembrane region" description="Helical" evidence="6">
    <location>
        <begin position="410"/>
        <end position="430"/>
    </location>
</feature>
<gene>
    <name evidence="9" type="ORF">IX84_06360</name>
</gene>
<evidence type="ECO:0008006" key="11">
    <source>
        <dbReference type="Google" id="ProtNLM"/>
    </source>
</evidence>